<comment type="similarity">
    <text evidence="1">Belongs to the methyltransferase superfamily. L-isoaspartyl/D-aspartyl protein methyltransferase family.</text>
</comment>
<dbReference type="GO" id="GO:0004719">
    <property type="term" value="F:protein-L-isoaspartate (D-aspartate) O-methyltransferase activity"/>
    <property type="evidence" value="ECO:0007669"/>
    <property type="project" value="InterPro"/>
</dbReference>
<dbReference type="GO" id="GO:0032259">
    <property type="term" value="P:methylation"/>
    <property type="evidence" value="ECO:0007669"/>
    <property type="project" value="UniProtKB-KW"/>
</dbReference>
<dbReference type="Gene3D" id="3.40.50.150">
    <property type="entry name" value="Vaccinia Virus protein VP39"/>
    <property type="match status" value="1"/>
</dbReference>
<organism evidence="4 5">
    <name type="scientific">Bosea caraganae</name>
    <dbReference type="NCBI Taxonomy" id="2763117"/>
    <lineage>
        <taxon>Bacteria</taxon>
        <taxon>Pseudomonadati</taxon>
        <taxon>Pseudomonadota</taxon>
        <taxon>Alphaproteobacteria</taxon>
        <taxon>Hyphomicrobiales</taxon>
        <taxon>Boseaceae</taxon>
        <taxon>Bosea</taxon>
    </lineage>
</organism>
<keyword evidence="4" id="KW-0489">Methyltransferase</keyword>
<dbReference type="PANTHER" id="PTHR11579:SF18">
    <property type="entry name" value="PROTEIN-L-ISOASPARTATE O-METHYLTRANSFERASE"/>
    <property type="match status" value="1"/>
</dbReference>
<dbReference type="SUPFAM" id="SSF53335">
    <property type="entry name" value="S-adenosyl-L-methionine-dependent methyltransferases"/>
    <property type="match status" value="1"/>
</dbReference>
<evidence type="ECO:0000313" key="5">
    <source>
        <dbReference type="Proteomes" id="UP000255207"/>
    </source>
</evidence>
<keyword evidence="5" id="KW-1185">Reference proteome</keyword>
<evidence type="ECO:0000256" key="2">
    <source>
        <dbReference type="ARBA" id="ARBA00013346"/>
    </source>
</evidence>
<evidence type="ECO:0000256" key="3">
    <source>
        <dbReference type="ARBA" id="ARBA00030757"/>
    </source>
</evidence>
<dbReference type="InterPro" id="IPR029063">
    <property type="entry name" value="SAM-dependent_MTases_sf"/>
</dbReference>
<dbReference type="InterPro" id="IPR000682">
    <property type="entry name" value="PCMT"/>
</dbReference>
<reference evidence="5" key="1">
    <citation type="submission" date="2018-07" db="EMBL/GenBank/DDBJ databases">
        <authorList>
            <person name="Safronova V.I."/>
            <person name="Chirak E.R."/>
            <person name="Sazanova A.L."/>
        </authorList>
    </citation>
    <scope>NUCLEOTIDE SEQUENCE [LARGE SCALE GENOMIC DNA]</scope>
    <source>
        <strain evidence="5">RCAM04685</strain>
    </source>
</reference>
<dbReference type="GO" id="GO:0005737">
    <property type="term" value="C:cytoplasm"/>
    <property type="evidence" value="ECO:0007669"/>
    <property type="project" value="TreeGrafter"/>
</dbReference>
<dbReference type="OrthoDB" id="9810066at2"/>
<sequence length="221" mass="23335">MSEEGLESEGERTVAFLLSLRARGVGDLAVLRAMERVPRERFAPTRFADLARQDVSVPLPCGQTMTAPHTVANLVGALDMQPSARVLEVGTGSGYVSALLAAMGGEVVSLERYRTLALAAHERISGSGYAQAVDLRHADGFQPDRTLGRFDRILVNGVANAIPEALLLRLSPGGKLVGALRVEGMARRVVVTRAADGIAFDHALGPVVRLPPLAPGLAQAL</sequence>
<name>A0A370LCR3_9HYPH</name>
<evidence type="ECO:0000313" key="4">
    <source>
        <dbReference type="EMBL" id="RDJ29649.1"/>
    </source>
</evidence>
<proteinExistence type="inferred from homology"/>
<dbReference type="EMBL" id="QQTP01000001">
    <property type="protein sequence ID" value="RDJ29649.1"/>
    <property type="molecule type" value="Genomic_DNA"/>
</dbReference>
<dbReference type="PANTHER" id="PTHR11579">
    <property type="entry name" value="PROTEIN-L-ISOASPARTATE O-METHYLTRANSFERASE"/>
    <property type="match status" value="1"/>
</dbReference>
<accession>A0A370LCR3</accession>
<comment type="caution">
    <text evidence="4">The sequence shown here is derived from an EMBL/GenBank/DDBJ whole genome shotgun (WGS) entry which is preliminary data.</text>
</comment>
<dbReference type="AlphaFoldDB" id="A0A370LCR3"/>
<keyword evidence="4" id="KW-0808">Transferase</keyword>
<evidence type="ECO:0000256" key="1">
    <source>
        <dbReference type="ARBA" id="ARBA00005369"/>
    </source>
</evidence>
<dbReference type="RefSeq" id="WP_114827761.1">
    <property type="nucleotide sequence ID" value="NZ_QQTO01000019.1"/>
</dbReference>
<gene>
    <name evidence="4" type="ORF">DWE98_03705</name>
</gene>
<dbReference type="CDD" id="cd02440">
    <property type="entry name" value="AdoMet_MTases"/>
    <property type="match status" value="1"/>
</dbReference>
<dbReference type="Pfam" id="PF01135">
    <property type="entry name" value="PCMT"/>
    <property type="match status" value="1"/>
</dbReference>
<protein>
    <recommendedName>
        <fullName evidence="2">Protein-L-isoaspartate O-methyltransferase</fullName>
    </recommendedName>
    <alternativeName>
        <fullName evidence="3">Protein L-isoaspartyl methyltransferase</fullName>
    </alternativeName>
</protein>
<dbReference type="Proteomes" id="UP000255207">
    <property type="component" value="Unassembled WGS sequence"/>
</dbReference>